<dbReference type="GO" id="GO:0001727">
    <property type="term" value="F:lipid kinase activity"/>
    <property type="evidence" value="ECO:0007669"/>
    <property type="project" value="UniProtKB-ARBA"/>
</dbReference>
<dbReference type="InterPro" id="IPR016064">
    <property type="entry name" value="NAD/diacylglycerol_kinase_sf"/>
</dbReference>
<dbReference type="Pfam" id="PF00781">
    <property type="entry name" value="DAGK_cat"/>
    <property type="match status" value="1"/>
</dbReference>
<dbReference type="OrthoDB" id="3853857at2759"/>
<protein>
    <recommendedName>
        <fullName evidence="1">DAGKc domain-containing protein</fullName>
    </recommendedName>
</protein>
<organism evidence="2 3">
    <name type="scientific">Paramicrosporidium saccamoebae</name>
    <dbReference type="NCBI Taxonomy" id="1246581"/>
    <lineage>
        <taxon>Eukaryota</taxon>
        <taxon>Fungi</taxon>
        <taxon>Fungi incertae sedis</taxon>
        <taxon>Cryptomycota</taxon>
        <taxon>Cryptomycota incertae sedis</taxon>
        <taxon>Paramicrosporidium</taxon>
    </lineage>
</organism>
<dbReference type="STRING" id="1246581.A0A2H9TPG3"/>
<dbReference type="SUPFAM" id="SSF111331">
    <property type="entry name" value="NAD kinase/diacylglycerol kinase-like"/>
    <property type="match status" value="1"/>
</dbReference>
<keyword evidence="3" id="KW-1185">Reference proteome</keyword>
<dbReference type="InterPro" id="IPR017438">
    <property type="entry name" value="ATP-NAD_kinase_N"/>
</dbReference>
<dbReference type="Gene3D" id="3.40.50.10330">
    <property type="entry name" value="Probable inorganic polyphosphate/atp-NAD kinase, domain 1"/>
    <property type="match status" value="1"/>
</dbReference>
<reference evidence="2 3" key="1">
    <citation type="submission" date="2016-10" db="EMBL/GenBank/DDBJ databases">
        <title>The genome of Paramicrosporidium saccamoebae is the missing link in understanding Cryptomycota and Microsporidia evolution.</title>
        <authorList>
            <person name="Quandt C.A."/>
            <person name="Beaudet D."/>
            <person name="Corsaro D."/>
            <person name="Michel R."/>
            <person name="Corradi N."/>
            <person name="James T."/>
        </authorList>
    </citation>
    <scope>NUCLEOTIDE SEQUENCE [LARGE SCALE GENOMIC DNA]</scope>
    <source>
        <strain evidence="2 3">KSL3</strain>
    </source>
</reference>
<gene>
    <name evidence="2" type="ORF">PSACC_00570</name>
</gene>
<dbReference type="SMART" id="SM00046">
    <property type="entry name" value="DAGKc"/>
    <property type="match status" value="1"/>
</dbReference>
<evidence type="ECO:0000313" key="3">
    <source>
        <dbReference type="Proteomes" id="UP000240830"/>
    </source>
</evidence>
<dbReference type="InterPro" id="IPR001206">
    <property type="entry name" value="Diacylglycerol_kinase_cat_dom"/>
</dbReference>
<dbReference type="AlphaFoldDB" id="A0A2H9TPG3"/>
<name>A0A2H9TPG3_9FUNG</name>
<dbReference type="PANTHER" id="PTHR12358:SF31">
    <property type="entry name" value="ACYLGLYCEROL KINASE, MITOCHONDRIAL"/>
    <property type="match status" value="1"/>
</dbReference>
<dbReference type="GO" id="GO:0005737">
    <property type="term" value="C:cytoplasm"/>
    <property type="evidence" value="ECO:0007669"/>
    <property type="project" value="TreeGrafter"/>
</dbReference>
<dbReference type="GO" id="GO:0046512">
    <property type="term" value="P:sphingosine biosynthetic process"/>
    <property type="evidence" value="ECO:0007669"/>
    <property type="project" value="TreeGrafter"/>
</dbReference>
<proteinExistence type="predicted"/>
<accession>A0A2H9TPG3</accession>
<feature type="domain" description="DAGKc" evidence="1">
    <location>
        <begin position="6"/>
        <end position="143"/>
    </location>
</feature>
<dbReference type="InterPro" id="IPR050187">
    <property type="entry name" value="Lipid_Phosphate_FormReg"/>
</dbReference>
<dbReference type="Gene3D" id="2.60.200.40">
    <property type="match status" value="1"/>
</dbReference>
<sequence>MEDNLGGKRKVCVILNPVGGNKTALKTYERVVESMFNAAQIPHELFLTEHQHHAHMLASQIDMEIYGSLMVVGGDGLLHEVINGLLSRSDWQSTKDLPIGIMPCGTSNAVARSIGLSDPVYACYSILRGKKAAFDAMLFEQNGHRFYGHFAFFWGLIADLDLGGDGCRCCGRCRMVFSALYQIFRFKTYHAVIEYLDTETPSIPPSDNQSEMITARYKHMFTQDNPTIKRLPEAAYHSFLATKHAWLDLKVPASRFMISETDAIDVITIPKHVSITRTTLLKAMANDDIASLHDDPERCWHGKDLYNESQHLFAERLLHTIYDSRGQIFLDMPSCGIQSVFLIFRHGHDIRVGAESDRRTDGTAENTGCPAAWDIAELQTYFEQKGIRTLGLFISDAHLMPALAFQRLYTMMGTMGQVGWVVDDIGFLTRLPLPLQMSLNHSAVSSRPPMNILAEIVCELLSLEIIPSADLISRLQDLSCQSLNPRNSIKNLLGLSLMEWSHVERNVELCASVPSFRRGLESLMVEINLEDKKELKELCNALVCDAKTAVRRLAAVFRVLVTLCELFGKGLCETADLLTGLLFIKQRQHSWFDTLARKIRANDDPEELARKLSAFRKSLDLQCPFVKDLLAASDSVLPDCIDVISEWVDRMMPEKWDLVPLYEILLLPLGRSTIKLTSPKICESVQLALTHPEFYLNGTIVKNADTRRPDTSLTYRLASECGRLINTLDWFISFRQVVDPHRKEAESDLILRFLRSAHELQLVGIVVPTKKRKDHYERLVLYHRRY</sequence>
<comment type="caution">
    <text evidence="2">The sequence shown here is derived from an EMBL/GenBank/DDBJ whole genome shotgun (WGS) entry which is preliminary data.</text>
</comment>
<evidence type="ECO:0000259" key="1">
    <source>
        <dbReference type="PROSITE" id="PS50146"/>
    </source>
</evidence>
<dbReference type="Pfam" id="PF18137">
    <property type="entry name" value="WHD_ORC"/>
    <property type="match status" value="1"/>
</dbReference>
<dbReference type="GO" id="GO:0016020">
    <property type="term" value="C:membrane"/>
    <property type="evidence" value="ECO:0007669"/>
    <property type="project" value="TreeGrafter"/>
</dbReference>
<dbReference type="InterPro" id="IPR040855">
    <property type="entry name" value="ORC_WH_C"/>
</dbReference>
<dbReference type="PANTHER" id="PTHR12358">
    <property type="entry name" value="SPHINGOSINE KINASE"/>
    <property type="match status" value="1"/>
</dbReference>
<dbReference type="Proteomes" id="UP000240830">
    <property type="component" value="Unassembled WGS sequence"/>
</dbReference>
<evidence type="ECO:0000313" key="2">
    <source>
        <dbReference type="EMBL" id="PJF19622.1"/>
    </source>
</evidence>
<dbReference type="EMBL" id="MTSL01000050">
    <property type="protein sequence ID" value="PJF19622.1"/>
    <property type="molecule type" value="Genomic_DNA"/>
</dbReference>
<dbReference type="GO" id="GO:0016773">
    <property type="term" value="F:phosphotransferase activity, alcohol group as acceptor"/>
    <property type="evidence" value="ECO:0007669"/>
    <property type="project" value="UniProtKB-ARBA"/>
</dbReference>
<dbReference type="PROSITE" id="PS50146">
    <property type="entry name" value="DAGK"/>
    <property type="match status" value="1"/>
</dbReference>